<gene>
    <name evidence="1" type="ORF">GCM10017584_09320</name>
</gene>
<dbReference type="RefSeq" id="WP_271176041.1">
    <property type="nucleotide sequence ID" value="NZ_BAAAJO010000001.1"/>
</dbReference>
<comment type="caution">
    <text evidence="1">The sequence shown here is derived from an EMBL/GenBank/DDBJ whole genome shotgun (WGS) entry which is preliminary data.</text>
</comment>
<reference evidence="1" key="2">
    <citation type="submission" date="2023-01" db="EMBL/GenBank/DDBJ databases">
        <authorList>
            <person name="Sun Q."/>
            <person name="Evtushenko L."/>
        </authorList>
    </citation>
    <scope>NUCLEOTIDE SEQUENCE</scope>
    <source>
        <strain evidence="1">VKM Ac-1401</strain>
    </source>
</reference>
<dbReference type="Proteomes" id="UP001142372">
    <property type="component" value="Unassembled WGS sequence"/>
</dbReference>
<sequence>MTELQFFERMQKAMTTQAEDVWDMVHHSRTLGYRLRLGEVTATEHSFFRLREFWTKRVYIVTNEPDELATGADWEWLIGHQDDWVQIRVQAKILNRNGRFAELGHPHSTGQQLERLINPDPADVLCRWLPLYVFYAAEPAAGIAVARNAGCSAQLATHVRDRYGKPPAGRATLKADAHLPGSIPWASVFDGLVSQLRAGKSLAEIVAALANRPLPAVINRIDDFWDVNISDGTCDRGLPSYVRQIVRREGDDFDDAPVARLEVNTTARGRDRAPNDRVTRPVGNEMRLARSFDEDDSYAPLPSRSVVLEPSDHDRAQISLPSFVSVIDIDRVDSFSD</sequence>
<dbReference type="Pfam" id="PF20320">
    <property type="entry name" value="DUF6615"/>
    <property type="match status" value="1"/>
</dbReference>
<dbReference type="AlphaFoldDB" id="A0A9W6LYN1"/>
<dbReference type="InterPro" id="IPR046723">
    <property type="entry name" value="DUF6615"/>
</dbReference>
<dbReference type="EMBL" id="BSEN01000003">
    <property type="protein sequence ID" value="GLJ75358.1"/>
    <property type="molecule type" value="Genomic_DNA"/>
</dbReference>
<proteinExistence type="predicted"/>
<accession>A0A9W6LYN1</accession>
<evidence type="ECO:0000313" key="2">
    <source>
        <dbReference type="Proteomes" id="UP001142372"/>
    </source>
</evidence>
<name>A0A9W6LYN1_9MICO</name>
<evidence type="ECO:0000313" key="1">
    <source>
        <dbReference type="EMBL" id="GLJ75358.1"/>
    </source>
</evidence>
<keyword evidence="2" id="KW-1185">Reference proteome</keyword>
<protein>
    <submittedName>
        <fullName evidence="1">Uncharacterized protein</fullName>
    </submittedName>
</protein>
<organism evidence="1 2">
    <name type="scientific">Leifsonia poae</name>
    <dbReference type="NCBI Taxonomy" id="110933"/>
    <lineage>
        <taxon>Bacteria</taxon>
        <taxon>Bacillati</taxon>
        <taxon>Actinomycetota</taxon>
        <taxon>Actinomycetes</taxon>
        <taxon>Micrococcales</taxon>
        <taxon>Microbacteriaceae</taxon>
        <taxon>Leifsonia</taxon>
    </lineage>
</organism>
<reference evidence="1" key="1">
    <citation type="journal article" date="2014" name="Int. J. Syst. Evol. Microbiol.">
        <title>Complete genome sequence of Corynebacterium casei LMG S-19264T (=DSM 44701T), isolated from a smear-ripened cheese.</title>
        <authorList>
            <consortium name="US DOE Joint Genome Institute (JGI-PGF)"/>
            <person name="Walter F."/>
            <person name="Albersmeier A."/>
            <person name="Kalinowski J."/>
            <person name="Ruckert C."/>
        </authorList>
    </citation>
    <scope>NUCLEOTIDE SEQUENCE</scope>
    <source>
        <strain evidence="1">VKM Ac-1401</strain>
    </source>
</reference>